<dbReference type="GO" id="GO:0000479">
    <property type="term" value="P:endonucleolytic cleavage of tricistronic rRNA transcript (SSU-rRNA, 5.8S rRNA, LSU-rRNA)"/>
    <property type="evidence" value="ECO:0007669"/>
    <property type="project" value="TreeGrafter"/>
</dbReference>
<dbReference type="EMBL" id="HBIC01046568">
    <property type="protein sequence ID" value="CAE0294877.1"/>
    <property type="molecule type" value="Transcribed_RNA"/>
</dbReference>
<proteinExistence type="predicted"/>
<evidence type="ECO:0000259" key="2">
    <source>
        <dbReference type="SMART" id="SM01362"/>
    </source>
</evidence>
<dbReference type="GO" id="GO:0034511">
    <property type="term" value="F:U3 snoRNA binding"/>
    <property type="evidence" value="ECO:0007669"/>
    <property type="project" value="TreeGrafter"/>
</dbReference>
<evidence type="ECO:0000256" key="1">
    <source>
        <dbReference type="SAM" id="MobiDB-lite"/>
    </source>
</evidence>
<dbReference type="InterPro" id="IPR039761">
    <property type="entry name" value="Bms1/Tsr1"/>
</dbReference>
<gene>
    <name evidence="3" type="ORF">SELO1098_LOCUS23729</name>
</gene>
<reference evidence="3" key="1">
    <citation type="submission" date="2021-01" db="EMBL/GenBank/DDBJ databases">
        <authorList>
            <person name="Corre E."/>
            <person name="Pelletier E."/>
            <person name="Niang G."/>
            <person name="Scheremetjew M."/>
            <person name="Finn R."/>
            <person name="Kale V."/>
            <person name="Holt S."/>
            <person name="Cochrane G."/>
            <person name="Meng A."/>
            <person name="Brown T."/>
            <person name="Cohen L."/>
        </authorList>
    </citation>
    <scope>NUCLEOTIDE SEQUENCE</scope>
    <source>
        <strain evidence="3">CCAP 955/1</strain>
    </source>
</reference>
<dbReference type="GO" id="GO:0003924">
    <property type="term" value="F:GTPase activity"/>
    <property type="evidence" value="ECO:0007669"/>
    <property type="project" value="TreeGrafter"/>
</dbReference>
<feature type="domain" description="Ribosome biogenesis protein BMS1/TSR1 C-terminal" evidence="2">
    <location>
        <begin position="9"/>
        <end position="304"/>
    </location>
</feature>
<feature type="compositionally biased region" description="Acidic residues" evidence="1">
    <location>
        <begin position="1"/>
        <end position="20"/>
    </location>
</feature>
<protein>
    <recommendedName>
        <fullName evidence="2">Ribosome biogenesis protein BMS1/TSR1 C-terminal domain-containing protein</fullName>
    </recommendedName>
</protein>
<dbReference type="Pfam" id="PF04950">
    <property type="entry name" value="RIBIOP_C"/>
    <property type="match status" value="1"/>
</dbReference>
<feature type="region of interest" description="Disordered" evidence="1">
    <location>
        <begin position="1"/>
        <end position="40"/>
    </location>
</feature>
<dbReference type="SMART" id="SM01362">
    <property type="entry name" value="DUF663"/>
    <property type="match status" value="1"/>
</dbReference>
<sequence>MDEDEEESEGEDSEGEDMEMEAPAAVDAPVSSGANRARRPSVAGSVGFNEAVDAGKITVAEADDFVQTGQYITIELEDVPALVAHRLQEYGFLVCYALYAHEHKLSVLHFSVQRHSGYTEPIKSKDEMLFVTGFRSFLTRPVYSESNLNCDKHKFERFLLSDRFSMASCYGPVLVSNCPLLVYKRTDPHADGSSNGSSNSRGCGEGWTLVATGTLANVEPDRIMLKKIILTGFPIRVRKKFAVVRHLFHDPQDVRWFKPAELVTKWGLRGHITEPVGTHGLLKAMFSGAIKQNDTVMLILYKRVYPKFPSFGLQIQ</sequence>
<dbReference type="GO" id="GO:0030688">
    <property type="term" value="C:preribosome, small subunit precursor"/>
    <property type="evidence" value="ECO:0007669"/>
    <property type="project" value="TreeGrafter"/>
</dbReference>
<dbReference type="GO" id="GO:0005525">
    <property type="term" value="F:GTP binding"/>
    <property type="evidence" value="ECO:0007669"/>
    <property type="project" value="TreeGrafter"/>
</dbReference>
<name>A0A7S3HH41_9STRA</name>
<accession>A0A7S3HH41</accession>
<dbReference type="AlphaFoldDB" id="A0A7S3HH41"/>
<dbReference type="InterPro" id="IPR007034">
    <property type="entry name" value="BMS1_TSR1_C"/>
</dbReference>
<organism evidence="3">
    <name type="scientific">Spumella elongata</name>
    <dbReference type="NCBI Taxonomy" id="89044"/>
    <lineage>
        <taxon>Eukaryota</taxon>
        <taxon>Sar</taxon>
        <taxon>Stramenopiles</taxon>
        <taxon>Ochrophyta</taxon>
        <taxon>Chrysophyceae</taxon>
        <taxon>Chromulinales</taxon>
        <taxon>Chromulinaceae</taxon>
        <taxon>Spumella</taxon>
    </lineage>
</organism>
<dbReference type="PANTHER" id="PTHR12858">
    <property type="entry name" value="RIBOSOME BIOGENESIS PROTEIN"/>
    <property type="match status" value="1"/>
</dbReference>
<evidence type="ECO:0000313" key="3">
    <source>
        <dbReference type="EMBL" id="CAE0294877.1"/>
    </source>
</evidence>
<dbReference type="GO" id="GO:0000462">
    <property type="term" value="P:maturation of SSU-rRNA from tricistronic rRNA transcript (SSU-rRNA, 5.8S rRNA, LSU-rRNA)"/>
    <property type="evidence" value="ECO:0007669"/>
    <property type="project" value="TreeGrafter"/>
</dbReference>
<dbReference type="PANTHER" id="PTHR12858:SF1">
    <property type="entry name" value="PRE-RRNA-PROCESSING PROTEIN TSR1 HOMOLOG"/>
    <property type="match status" value="1"/>
</dbReference>